<evidence type="ECO:0000256" key="9">
    <source>
        <dbReference type="ARBA" id="ARBA00043906"/>
    </source>
</evidence>
<keyword evidence="4 10" id="KW-0349">Heme</keyword>
<proteinExistence type="inferred from homology"/>
<comment type="subcellular location">
    <subcellularLocation>
        <location evidence="2">Endoplasmic reticulum membrane</location>
        <topology evidence="2">Peripheral membrane protein</topology>
    </subcellularLocation>
    <subcellularLocation>
        <location evidence="1">Microsome membrane</location>
        <topology evidence="1">Peripheral membrane protein</topology>
    </subcellularLocation>
</comment>
<dbReference type="GO" id="GO:0016705">
    <property type="term" value="F:oxidoreductase activity, acting on paired donors, with incorporation or reduction of molecular oxygen"/>
    <property type="evidence" value="ECO:0007669"/>
    <property type="project" value="InterPro"/>
</dbReference>
<dbReference type="GeneID" id="6753538"/>
<dbReference type="eggNOG" id="KOG0158">
    <property type="taxonomic scope" value="Eukaryota"/>
</dbReference>
<dbReference type="InterPro" id="IPR050705">
    <property type="entry name" value="Cytochrome_P450_3A"/>
</dbReference>
<dbReference type="EMBL" id="DS985245">
    <property type="protein sequence ID" value="EDV24862.1"/>
    <property type="molecule type" value="Genomic_DNA"/>
</dbReference>
<dbReference type="PRINTS" id="PR00385">
    <property type="entry name" value="P450"/>
</dbReference>
<evidence type="ECO:0000256" key="7">
    <source>
        <dbReference type="ARBA" id="ARBA00023002"/>
    </source>
</evidence>
<sequence length="491" mass="55742">MNWIPSTSQILQLVLVGLAWYLYKSWIRPYRLLRKLGLKVPFPKPIVGNLMDYHPAVQHLGQLKNQEKYGRVYGGLFFSIPAIWVSEPNLLKSVCIKNFSNFSDRYSLVNGIEPFGEMLLELKGTDWKRIRNILLPTFSASKLKAIMPFIDKAGDRLVATILKAEQDGQSIDLWRTCGKFTMEVILATAFGIEFESKEHEEKLTNAARGLFEISPGPLQFLLIFAPSLFRVLEPKLGGQFMNSTHYLVKTCKQVIKERRRNMAQGIACRRDILQQMLEAGDSDKLNDKEVVAQALLFLGAGYETTANALAFATHSLATNPEIQQRVFDEISDKLSETDSVDYDSVGDLPYLEMVIAETLRMYPPVFHFNRDIKEDMEIDGLQVSKEAMIGIPVYAIHHDPKIWPEPEQFRPERFTSEEKSKRDPCTYLPFGNGPRNCIGMRLAMVEVKLAIVKILQKVELIVTKETDVPIQLKCGTTLSPANGVHVGFRKR</sequence>
<dbReference type="CDD" id="cd11055">
    <property type="entry name" value="CYP3A-like"/>
    <property type="match status" value="1"/>
</dbReference>
<comment type="function">
    <text evidence="9">Cytochromes P450 are a group of heme-thiolate monooxygenases. They oxidize a variety of structurally unrelated compounds, including steroids, fatty acids, and xenobiotics.</text>
</comment>
<dbReference type="FunCoup" id="B3RXI3">
    <property type="interactions" value="90"/>
</dbReference>
<protein>
    <recommendedName>
        <fullName evidence="14">Cytochrome P450</fullName>
    </recommendedName>
</protein>
<organism evidence="12 13">
    <name type="scientific">Trichoplax adhaerens</name>
    <name type="common">Trichoplax reptans</name>
    <dbReference type="NCBI Taxonomy" id="10228"/>
    <lineage>
        <taxon>Eukaryota</taxon>
        <taxon>Metazoa</taxon>
        <taxon>Placozoa</taxon>
        <taxon>Uniplacotomia</taxon>
        <taxon>Trichoplacea</taxon>
        <taxon>Trichoplacidae</taxon>
        <taxon>Trichoplax</taxon>
    </lineage>
</organism>
<keyword evidence="7 11" id="KW-0560">Oxidoreductase</keyword>
<evidence type="ECO:0000256" key="6">
    <source>
        <dbReference type="ARBA" id="ARBA00022848"/>
    </source>
</evidence>
<dbReference type="GO" id="GO:0005789">
    <property type="term" value="C:endoplasmic reticulum membrane"/>
    <property type="evidence" value="ECO:0007669"/>
    <property type="project" value="UniProtKB-SubCell"/>
</dbReference>
<dbReference type="InterPro" id="IPR036396">
    <property type="entry name" value="Cyt_P450_sf"/>
</dbReference>
<evidence type="ECO:0000256" key="11">
    <source>
        <dbReference type="RuleBase" id="RU000461"/>
    </source>
</evidence>
<name>B3RXI3_TRIAD</name>
<evidence type="ECO:0000256" key="5">
    <source>
        <dbReference type="ARBA" id="ARBA00022723"/>
    </source>
</evidence>
<dbReference type="GO" id="GO:0005506">
    <property type="term" value="F:iron ion binding"/>
    <property type="evidence" value="ECO:0007669"/>
    <property type="project" value="InterPro"/>
</dbReference>
<evidence type="ECO:0000256" key="3">
    <source>
        <dbReference type="ARBA" id="ARBA00010617"/>
    </source>
</evidence>
<keyword evidence="6" id="KW-0256">Endoplasmic reticulum</keyword>
<dbReference type="AlphaFoldDB" id="B3RXI3"/>
<evidence type="ECO:0000256" key="1">
    <source>
        <dbReference type="ARBA" id="ARBA00004174"/>
    </source>
</evidence>
<evidence type="ECO:0000313" key="12">
    <source>
        <dbReference type="EMBL" id="EDV24862.1"/>
    </source>
</evidence>
<dbReference type="RefSeq" id="XP_002112752.1">
    <property type="nucleotide sequence ID" value="XM_002112716.1"/>
</dbReference>
<accession>B3RXI3</accession>
<dbReference type="PhylomeDB" id="B3RXI3"/>
<keyword evidence="6" id="KW-0492">Microsome</keyword>
<keyword evidence="8 10" id="KW-0408">Iron</keyword>
<evidence type="ECO:0000256" key="2">
    <source>
        <dbReference type="ARBA" id="ARBA00004406"/>
    </source>
</evidence>
<evidence type="ECO:0008006" key="14">
    <source>
        <dbReference type="Google" id="ProtNLM"/>
    </source>
</evidence>
<dbReference type="KEGG" id="tad:TRIADDRAFT_24809"/>
<dbReference type="Proteomes" id="UP000009022">
    <property type="component" value="Unassembled WGS sequence"/>
</dbReference>
<comment type="cofactor">
    <cofactor evidence="10">
        <name>heme</name>
        <dbReference type="ChEBI" id="CHEBI:30413"/>
    </cofactor>
</comment>
<dbReference type="STRING" id="10228.B3RXI3"/>
<comment type="similarity">
    <text evidence="3 11">Belongs to the cytochrome P450 family.</text>
</comment>
<dbReference type="FunFam" id="1.10.630.10:FF:000042">
    <property type="entry name" value="Cytochrome P450"/>
    <property type="match status" value="1"/>
</dbReference>
<evidence type="ECO:0000313" key="13">
    <source>
        <dbReference type="Proteomes" id="UP000009022"/>
    </source>
</evidence>
<keyword evidence="5 10" id="KW-0479">Metal-binding</keyword>
<keyword evidence="11" id="KW-0503">Monooxygenase</keyword>
<dbReference type="GO" id="GO:0004497">
    <property type="term" value="F:monooxygenase activity"/>
    <property type="evidence" value="ECO:0007669"/>
    <property type="project" value="UniProtKB-KW"/>
</dbReference>
<dbReference type="PANTHER" id="PTHR24302:SF15">
    <property type="entry name" value="FATTY-ACID PEROXYGENASE"/>
    <property type="match status" value="1"/>
</dbReference>
<keyword evidence="13" id="KW-1185">Reference proteome</keyword>
<dbReference type="InterPro" id="IPR001128">
    <property type="entry name" value="Cyt_P450"/>
</dbReference>
<dbReference type="GO" id="GO:0020037">
    <property type="term" value="F:heme binding"/>
    <property type="evidence" value="ECO:0007669"/>
    <property type="project" value="InterPro"/>
</dbReference>
<dbReference type="InParanoid" id="B3RXI3"/>
<evidence type="ECO:0000256" key="8">
    <source>
        <dbReference type="ARBA" id="ARBA00023004"/>
    </source>
</evidence>
<dbReference type="InterPro" id="IPR002401">
    <property type="entry name" value="Cyt_P450_E_grp-I"/>
</dbReference>
<dbReference type="OrthoDB" id="1470350at2759"/>
<dbReference type="SUPFAM" id="SSF48264">
    <property type="entry name" value="Cytochrome P450"/>
    <property type="match status" value="1"/>
</dbReference>
<evidence type="ECO:0000256" key="10">
    <source>
        <dbReference type="PIRSR" id="PIRSR602401-1"/>
    </source>
</evidence>
<dbReference type="CTD" id="6753538"/>
<dbReference type="PRINTS" id="PR00463">
    <property type="entry name" value="EP450I"/>
</dbReference>
<dbReference type="PROSITE" id="PS00086">
    <property type="entry name" value="CYTOCHROME_P450"/>
    <property type="match status" value="1"/>
</dbReference>
<evidence type="ECO:0000256" key="4">
    <source>
        <dbReference type="ARBA" id="ARBA00022617"/>
    </source>
</evidence>
<dbReference type="InterPro" id="IPR017972">
    <property type="entry name" value="Cyt_P450_CS"/>
</dbReference>
<dbReference type="PANTHER" id="PTHR24302">
    <property type="entry name" value="CYTOCHROME P450 FAMILY 3"/>
    <property type="match status" value="1"/>
</dbReference>
<dbReference type="Pfam" id="PF00067">
    <property type="entry name" value="p450"/>
    <property type="match status" value="1"/>
</dbReference>
<dbReference type="Gene3D" id="1.10.630.10">
    <property type="entry name" value="Cytochrome P450"/>
    <property type="match status" value="1"/>
</dbReference>
<dbReference type="HOGENOM" id="CLU_001570_5_2_1"/>
<reference evidence="12 13" key="1">
    <citation type="journal article" date="2008" name="Nature">
        <title>The Trichoplax genome and the nature of placozoans.</title>
        <authorList>
            <person name="Srivastava M."/>
            <person name="Begovic E."/>
            <person name="Chapman J."/>
            <person name="Putnam N.H."/>
            <person name="Hellsten U."/>
            <person name="Kawashima T."/>
            <person name="Kuo A."/>
            <person name="Mitros T."/>
            <person name="Salamov A."/>
            <person name="Carpenter M.L."/>
            <person name="Signorovitch A.Y."/>
            <person name="Moreno M.A."/>
            <person name="Kamm K."/>
            <person name="Grimwood J."/>
            <person name="Schmutz J."/>
            <person name="Shapiro H."/>
            <person name="Grigoriev I.V."/>
            <person name="Buss L.W."/>
            <person name="Schierwater B."/>
            <person name="Dellaporta S.L."/>
            <person name="Rokhsar D.S."/>
        </authorList>
    </citation>
    <scope>NUCLEOTIDE SEQUENCE [LARGE SCALE GENOMIC DNA]</scope>
    <source>
        <strain evidence="12 13">Grell-BS-1999</strain>
    </source>
</reference>
<gene>
    <name evidence="12" type="ORF">TRIADDRAFT_24809</name>
</gene>
<feature type="binding site" description="axial binding residue" evidence="10">
    <location>
        <position position="437"/>
    </location>
    <ligand>
        <name>heme</name>
        <dbReference type="ChEBI" id="CHEBI:30413"/>
    </ligand>
    <ligandPart>
        <name>Fe</name>
        <dbReference type="ChEBI" id="CHEBI:18248"/>
    </ligandPart>
</feature>